<evidence type="ECO:0000256" key="9">
    <source>
        <dbReference type="SAM" id="SignalP"/>
    </source>
</evidence>
<evidence type="ECO:0000256" key="1">
    <source>
        <dbReference type="ARBA" id="ARBA00004752"/>
    </source>
</evidence>
<dbReference type="UniPathway" id="UPA00219"/>
<dbReference type="Gene3D" id="1.10.101.10">
    <property type="entry name" value="PGBD-like superfamily/PGBD"/>
    <property type="match status" value="1"/>
</dbReference>
<dbReference type="InterPro" id="IPR005490">
    <property type="entry name" value="LD_TPept_cat_dom"/>
</dbReference>
<dbReference type="InterPro" id="IPR038063">
    <property type="entry name" value="Transpep_catalytic_dom"/>
</dbReference>
<keyword evidence="3" id="KW-0808">Transferase</keyword>
<dbReference type="InterPro" id="IPR036365">
    <property type="entry name" value="PGBD-like_sf"/>
</dbReference>
<evidence type="ECO:0000256" key="5">
    <source>
        <dbReference type="ARBA" id="ARBA00022984"/>
    </source>
</evidence>
<dbReference type="PANTHER" id="PTHR41533:SF2">
    <property type="entry name" value="BLR7131 PROTEIN"/>
    <property type="match status" value="1"/>
</dbReference>
<dbReference type="Pfam" id="PF20142">
    <property type="entry name" value="Scaffold"/>
    <property type="match status" value="1"/>
</dbReference>
<evidence type="ECO:0000313" key="11">
    <source>
        <dbReference type="EMBL" id="MVW73792.1"/>
    </source>
</evidence>
<dbReference type="PROSITE" id="PS52029">
    <property type="entry name" value="LD_TPASE"/>
    <property type="match status" value="1"/>
</dbReference>
<dbReference type="PANTHER" id="PTHR41533">
    <property type="entry name" value="L,D-TRANSPEPTIDASE HI_1667-RELATED"/>
    <property type="match status" value="1"/>
</dbReference>
<keyword evidence="8" id="KW-0175">Coiled coil</keyword>
<evidence type="ECO:0000313" key="12">
    <source>
        <dbReference type="Proteomes" id="UP000429555"/>
    </source>
</evidence>
<dbReference type="GO" id="GO:0016740">
    <property type="term" value="F:transferase activity"/>
    <property type="evidence" value="ECO:0007669"/>
    <property type="project" value="UniProtKB-KW"/>
</dbReference>
<dbReference type="GO" id="GO:0071555">
    <property type="term" value="P:cell wall organization"/>
    <property type="evidence" value="ECO:0007669"/>
    <property type="project" value="UniProtKB-UniRule"/>
</dbReference>
<feature type="active site" description="Nucleophile" evidence="7">
    <location>
        <position position="447"/>
    </location>
</feature>
<keyword evidence="5 7" id="KW-0573">Peptidoglycan synthesis</keyword>
<dbReference type="Pfam" id="PF01471">
    <property type="entry name" value="PG_binding_1"/>
    <property type="match status" value="1"/>
</dbReference>
<proteinExistence type="inferred from homology"/>
<evidence type="ECO:0000256" key="6">
    <source>
        <dbReference type="ARBA" id="ARBA00023316"/>
    </source>
</evidence>
<comment type="caution">
    <text evidence="11">The sequence shown here is derived from an EMBL/GenBank/DDBJ whole genome shotgun (WGS) entry which is preliminary data.</text>
</comment>
<sequence>MVNKYTYYLSVLLLSLPLVAQATDRAALTSEQLRLTLSSRLAHCSATTSLDNNARQRLIDFYLLRDGQPAWHSAAQLHQLREQIAQLADDGLQPLEYPLAELTPHEPEAPLSCADLLTSHSYLQALHHLRHGRLPQQRLEPVWRADEEPSEHTNNLLSTALYHLATPAQAFANARPATPQYQRLRQAYAEQRRQPLASWPQLPAGRLLKPDQADQRLPILRVRLEAEGYLPTPMADLGERYDPATVEALQAFQADHGLQPDGILGPASLDALNLDAQRRREQLRANLERLRWLADDMRHSEVLINVAAAELLVMRQGQALWRSRTQVGRPDRKTPLLASQINRLTLNPTWTVPPTILREDKLPAIREDLDYLQRQQMSVLDRDGNPLDPQSLDWDNPGPILLRQAAGPQNPLGRVALRFANPFFVYLHDTPSQRLFDKAPRAFSSGCVRVQGVDTLLAWLLSADELAQVQQRIASGNTQEYRLQRPAPLLIAYWTVEAGRDGKLRYAPDPYNWDERLIKALPTMAALESAAATAQPL</sequence>
<comment type="similarity">
    <text evidence="2">Belongs to the YkuD family.</text>
</comment>
<dbReference type="SUPFAM" id="SSF141523">
    <property type="entry name" value="L,D-transpeptidase catalytic domain-like"/>
    <property type="match status" value="1"/>
</dbReference>
<evidence type="ECO:0000256" key="8">
    <source>
        <dbReference type="SAM" id="Coils"/>
    </source>
</evidence>
<dbReference type="CDD" id="cd16913">
    <property type="entry name" value="YkuD_like"/>
    <property type="match status" value="1"/>
</dbReference>
<comment type="pathway">
    <text evidence="1 7">Cell wall biogenesis; peptidoglycan biosynthesis.</text>
</comment>
<evidence type="ECO:0000259" key="10">
    <source>
        <dbReference type="PROSITE" id="PS52029"/>
    </source>
</evidence>
<feature type="domain" description="L,D-TPase catalytic" evidence="10">
    <location>
        <begin position="300"/>
        <end position="470"/>
    </location>
</feature>
<dbReference type="AlphaFoldDB" id="A0A6I4KT60"/>
<dbReference type="GO" id="GO:0008360">
    <property type="term" value="P:regulation of cell shape"/>
    <property type="evidence" value="ECO:0007669"/>
    <property type="project" value="UniProtKB-UniRule"/>
</dbReference>
<feature type="signal peptide" evidence="9">
    <location>
        <begin position="1"/>
        <end position="22"/>
    </location>
</feature>
<dbReference type="InterPro" id="IPR052905">
    <property type="entry name" value="LD-transpeptidase_YkuD-like"/>
</dbReference>
<dbReference type="RefSeq" id="WP_160342777.1">
    <property type="nucleotide sequence ID" value="NZ_WKJZ01000001.1"/>
</dbReference>
<dbReference type="InterPro" id="IPR045380">
    <property type="entry name" value="LD_TPept_scaffold_dom"/>
</dbReference>
<dbReference type="Pfam" id="PF03734">
    <property type="entry name" value="YkuD"/>
    <property type="match status" value="1"/>
</dbReference>
<protein>
    <submittedName>
        <fullName evidence="11">L,D-transpeptidase family protein</fullName>
    </submittedName>
</protein>
<feature type="chain" id="PRO_5026067592" evidence="9">
    <location>
        <begin position="23"/>
        <end position="537"/>
    </location>
</feature>
<dbReference type="GO" id="GO:0004180">
    <property type="term" value="F:carboxypeptidase activity"/>
    <property type="evidence" value="ECO:0007669"/>
    <property type="project" value="UniProtKB-ARBA"/>
</dbReference>
<feature type="active site" description="Proton donor/acceptor" evidence="7">
    <location>
        <position position="428"/>
    </location>
</feature>
<dbReference type="EMBL" id="WKJZ01000001">
    <property type="protein sequence ID" value="MVW73792.1"/>
    <property type="molecule type" value="Genomic_DNA"/>
</dbReference>
<evidence type="ECO:0000256" key="2">
    <source>
        <dbReference type="ARBA" id="ARBA00005992"/>
    </source>
</evidence>
<dbReference type="InterPro" id="IPR002477">
    <property type="entry name" value="Peptidoglycan-bd-like"/>
</dbReference>
<dbReference type="InterPro" id="IPR036366">
    <property type="entry name" value="PGBDSf"/>
</dbReference>
<feature type="coiled-coil region" evidence="8">
    <location>
        <begin position="273"/>
        <end position="300"/>
    </location>
</feature>
<evidence type="ECO:0000256" key="7">
    <source>
        <dbReference type="PROSITE-ProRule" id="PRU01373"/>
    </source>
</evidence>
<dbReference type="Gene3D" id="2.40.440.10">
    <property type="entry name" value="L,D-transpeptidase catalytic domain-like"/>
    <property type="match status" value="1"/>
</dbReference>
<accession>A0A6I4KT60</accession>
<dbReference type="GO" id="GO:0009252">
    <property type="term" value="P:peptidoglycan biosynthetic process"/>
    <property type="evidence" value="ECO:0007669"/>
    <property type="project" value="UniProtKB-UniPathway"/>
</dbReference>
<evidence type="ECO:0000256" key="3">
    <source>
        <dbReference type="ARBA" id="ARBA00022679"/>
    </source>
</evidence>
<dbReference type="SUPFAM" id="SSF47090">
    <property type="entry name" value="PGBD-like"/>
    <property type="match status" value="1"/>
</dbReference>
<dbReference type="Proteomes" id="UP000429555">
    <property type="component" value="Unassembled WGS sequence"/>
</dbReference>
<name>A0A6I4KT60_9PSED</name>
<keyword evidence="6 7" id="KW-0961">Cell wall biogenesis/degradation</keyword>
<gene>
    <name evidence="11" type="ORF">GJV18_00560</name>
</gene>
<organism evidence="11 12">
    <name type="scientific">Pseudomonas xionganensis</name>
    <dbReference type="NCBI Taxonomy" id="2654845"/>
    <lineage>
        <taxon>Bacteria</taxon>
        <taxon>Pseudomonadati</taxon>
        <taxon>Pseudomonadota</taxon>
        <taxon>Gammaproteobacteria</taxon>
        <taxon>Pseudomonadales</taxon>
        <taxon>Pseudomonadaceae</taxon>
        <taxon>Pseudomonas</taxon>
    </lineage>
</organism>
<keyword evidence="4 7" id="KW-0133">Cell shape</keyword>
<reference evidence="11 12" key="1">
    <citation type="submission" date="2019-11" db="EMBL/GenBank/DDBJ databases">
        <title>Pseudomonas flavidum sp. nov., isolated from Baiyang Lake.</title>
        <authorList>
            <person name="Zhao Y."/>
        </authorList>
    </citation>
    <scope>NUCLEOTIDE SEQUENCE [LARGE SCALE GENOMIC DNA]</scope>
    <source>
        <strain evidence="12">R-22-3 w-18</strain>
    </source>
</reference>
<evidence type="ECO:0000256" key="4">
    <source>
        <dbReference type="ARBA" id="ARBA00022960"/>
    </source>
</evidence>
<keyword evidence="9" id="KW-0732">Signal</keyword>
<keyword evidence="12" id="KW-1185">Reference proteome</keyword>